<name>A0A4Y2P1X8_ARAVE</name>
<dbReference type="InterPro" id="IPR003961">
    <property type="entry name" value="FN3_dom"/>
</dbReference>
<dbReference type="InterPro" id="IPR036116">
    <property type="entry name" value="FN3_sf"/>
</dbReference>
<feature type="domain" description="Fibronectin type-III" evidence="1">
    <location>
        <begin position="17"/>
        <end position="126"/>
    </location>
</feature>
<dbReference type="FunFam" id="2.60.40.10:FF:001167">
    <property type="entry name" value="Roundabout 2, isoform B"/>
    <property type="match status" value="1"/>
</dbReference>
<proteinExistence type="predicted"/>
<dbReference type="Proteomes" id="UP000499080">
    <property type="component" value="Unassembled WGS sequence"/>
</dbReference>
<accession>A0A4Y2P1X8</accession>
<dbReference type="InterPro" id="IPR013783">
    <property type="entry name" value="Ig-like_fold"/>
</dbReference>
<sequence length="171" mass="19071">MLPDYDLEEARIQLSNIAVELQDIRPISSTAVKLFWKFGSGVFNGHVYLLQIQGAEEHVEGFYIRFRDLNSGSQKYNMVTVLNGGASSYVLTDLRKFTKYEFFLVPFYKSVEGPPSNSQSAQTLEDVPSAPPDNLHVEILSKTSAAIYWSSPPPQHINGGLKGYLVSGSHR</sequence>
<keyword evidence="3" id="KW-1185">Reference proteome</keyword>
<evidence type="ECO:0000313" key="3">
    <source>
        <dbReference type="Proteomes" id="UP000499080"/>
    </source>
</evidence>
<gene>
    <name evidence="2" type="primary">sax-3_1</name>
    <name evidence="2" type="ORF">AVEN_111950_1</name>
</gene>
<dbReference type="Gene3D" id="2.60.40.10">
    <property type="entry name" value="Immunoglobulins"/>
    <property type="match status" value="2"/>
</dbReference>
<comment type="caution">
    <text evidence="2">The sequence shown here is derived from an EMBL/GenBank/DDBJ whole genome shotgun (WGS) entry which is preliminary data.</text>
</comment>
<dbReference type="SUPFAM" id="SSF49265">
    <property type="entry name" value="Fibronectin type III"/>
    <property type="match status" value="1"/>
</dbReference>
<dbReference type="CDD" id="cd00063">
    <property type="entry name" value="FN3"/>
    <property type="match status" value="2"/>
</dbReference>
<dbReference type="PROSITE" id="PS50853">
    <property type="entry name" value="FN3"/>
    <property type="match status" value="2"/>
</dbReference>
<evidence type="ECO:0000313" key="2">
    <source>
        <dbReference type="EMBL" id="GBN44307.1"/>
    </source>
</evidence>
<organism evidence="2 3">
    <name type="scientific">Araneus ventricosus</name>
    <name type="common">Orbweaver spider</name>
    <name type="synonym">Epeira ventricosa</name>
    <dbReference type="NCBI Taxonomy" id="182803"/>
    <lineage>
        <taxon>Eukaryota</taxon>
        <taxon>Metazoa</taxon>
        <taxon>Ecdysozoa</taxon>
        <taxon>Arthropoda</taxon>
        <taxon>Chelicerata</taxon>
        <taxon>Arachnida</taxon>
        <taxon>Araneae</taxon>
        <taxon>Araneomorphae</taxon>
        <taxon>Entelegynae</taxon>
        <taxon>Araneoidea</taxon>
        <taxon>Araneidae</taxon>
        <taxon>Araneus</taxon>
    </lineage>
</organism>
<feature type="domain" description="Fibronectin type-III" evidence="1">
    <location>
        <begin position="131"/>
        <end position="171"/>
    </location>
</feature>
<reference evidence="2 3" key="1">
    <citation type="journal article" date="2019" name="Sci. Rep.">
        <title>Orb-weaving spider Araneus ventricosus genome elucidates the spidroin gene catalogue.</title>
        <authorList>
            <person name="Kono N."/>
            <person name="Nakamura H."/>
            <person name="Ohtoshi R."/>
            <person name="Moran D.A.P."/>
            <person name="Shinohara A."/>
            <person name="Yoshida Y."/>
            <person name="Fujiwara M."/>
            <person name="Mori M."/>
            <person name="Tomita M."/>
            <person name="Arakawa K."/>
        </authorList>
    </citation>
    <scope>NUCLEOTIDE SEQUENCE [LARGE SCALE GENOMIC DNA]</scope>
</reference>
<dbReference type="AlphaFoldDB" id="A0A4Y2P1X8"/>
<evidence type="ECO:0000259" key="1">
    <source>
        <dbReference type="PROSITE" id="PS50853"/>
    </source>
</evidence>
<dbReference type="OrthoDB" id="6430606at2759"/>
<dbReference type="EMBL" id="BGPR01010111">
    <property type="protein sequence ID" value="GBN44307.1"/>
    <property type="molecule type" value="Genomic_DNA"/>
</dbReference>
<protein>
    <submittedName>
        <fullName evidence="2">Protein sax-3</fullName>
    </submittedName>
</protein>